<dbReference type="GO" id="GO:0005524">
    <property type="term" value="F:ATP binding"/>
    <property type="evidence" value="ECO:0007669"/>
    <property type="project" value="UniProtKB-KW"/>
</dbReference>
<reference evidence="7" key="1">
    <citation type="submission" date="2023-02" db="EMBL/GenBank/DDBJ databases">
        <title>Genome of toxic invasive species Heracleum sosnowskyi carries increased number of genes despite the absence of recent whole-genome duplications.</title>
        <authorList>
            <person name="Schelkunov M."/>
            <person name="Shtratnikova V."/>
            <person name="Makarenko M."/>
            <person name="Klepikova A."/>
            <person name="Omelchenko D."/>
            <person name="Novikova G."/>
            <person name="Obukhova E."/>
            <person name="Bogdanov V."/>
            <person name="Penin A."/>
            <person name="Logacheva M."/>
        </authorList>
    </citation>
    <scope>NUCLEOTIDE SEQUENCE</scope>
    <source>
        <strain evidence="7">Hsosn_3</strain>
        <tissue evidence="7">Leaf</tissue>
    </source>
</reference>
<gene>
    <name evidence="7" type="ORF">POM88_007811</name>
</gene>
<dbReference type="PANTHER" id="PTHR33078">
    <property type="entry name" value="PROTEIN YCF2-RELATED"/>
    <property type="match status" value="1"/>
</dbReference>
<evidence type="ECO:0000256" key="6">
    <source>
        <dbReference type="ARBA" id="ARBA00022840"/>
    </source>
</evidence>
<evidence type="ECO:0000313" key="7">
    <source>
        <dbReference type="EMBL" id="KAK1397948.1"/>
    </source>
</evidence>
<evidence type="ECO:0000313" key="8">
    <source>
        <dbReference type="Proteomes" id="UP001237642"/>
    </source>
</evidence>
<keyword evidence="4" id="KW-0934">Plastid</keyword>
<name>A0AAD8J7I0_9APIA</name>
<proteinExistence type="inferred from homology"/>
<keyword evidence="6" id="KW-0067">ATP-binding</keyword>
<dbReference type="EMBL" id="JAUIZM010000002">
    <property type="protein sequence ID" value="KAK1397948.1"/>
    <property type="molecule type" value="Genomic_DNA"/>
</dbReference>
<keyword evidence="8" id="KW-1185">Reference proteome</keyword>
<comment type="caution">
    <text evidence="7">The sequence shown here is derived from an EMBL/GenBank/DDBJ whole genome shotgun (WGS) entry which is preliminary data.</text>
</comment>
<evidence type="ECO:0000256" key="2">
    <source>
        <dbReference type="ARBA" id="ARBA00004474"/>
    </source>
</evidence>
<evidence type="ECO:0000256" key="3">
    <source>
        <dbReference type="ARBA" id="ARBA00009361"/>
    </source>
</evidence>
<comment type="function">
    <text evidence="1">Probable ATPase of unknown function. Its presence in a non-photosynthetic plant (Epifagus virginiana) and experiments in tobacco indicate that it has an essential function which is probably not related to photosynthesis.</text>
</comment>
<keyword evidence="5" id="KW-0547">Nucleotide-binding</keyword>
<evidence type="ECO:0000256" key="1">
    <source>
        <dbReference type="ARBA" id="ARBA00002329"/>
    </source>
</evidence>
<dbReference type="AlphaFoldDB" id="A0AAD8J7I0"/>
<protein>
    <submittedName>
        <fullName evidence="7">Uncharacterized protein</fullName>
    </submittedName>
</protein>
<accession>A0AAD8J7I0</accession>
<comment type="subcellular location">
    <subcellularLocation>
        <location evidence="2">Plastid</location>
    </subcellularLocation>
</comment>
<dbReference type="PANTHER" id="PTHR33078:SF100">
    <property type="entry name" value="PROTEIN YCF2"/>
    <property type="match status" value="1"/>
</dbReference>
<organism evidence="7 8">
    <name type="scientific">Heracleum sosnowskyi</name>
    <dbReference type="NCBI Taxonomy" id="360622"/>
    <lineage>
        <taxon>Eukaryota</taxon>
        <taxon>Viridiplantae</taxon>
        <taxon>Streptophyta</taxon>
        <taxon>Embryophyta</taxon>
        <taxon>Tracheophyta</taxon>
        <taxon>Spermatophyta</taxon>
        <taxon>Magnoliopsida</taxon>
        <taxon>eudicotyledons</taxon>
        <taxon>Gunneridae</taxon>
        <taxon>Pentapetalae</taxon>
        <taxon>asterids</taxon>
        <taxon>campanulids</taxon>
        <taxon>Apiales</taxon>
        <taxon>Apiaceae</taxon>
        <taxon>Apioideae</taxon>
        <taxon>apioid superclade</taxon>
        <taxon>Tordylieae</taxon>
        <taxon>Tordyliinae</taxon>
        <taxon>Heracleum</taxon>
    </lineage>
</organism>
<reference evidence="7" key="2">
    <citation type="submission" date="2023-05" db="EMBL/GenBank/DDBJ databases">
        <authorList>
            <person name="Schelkunov M.I."/>
        </authorList>
    </citation>
    <scope>NUCLEOTIDE SEQUENCE</scope>
    <source>
        <strain evidence="7">Hsosn_3</strain>
        <tissue evidence="7">Leaf</tissue>
    </source>
</reference>
<dbReference type="GO" id="GO:0009536">
    <property type="term" value="C:plastid"/>
    <property type="evidence" value="ECO:0007669"/>
    <property type="project" value="UniProtKB-SubCell"/>
</dbReference>
<evidence type="ECO:0000256" key="5">
    <source>
        <dbReference type="ARBA" id="ARBA00022741"/>
    </source>
</evidence>
<dbReference type="Proteomes" id="UP001237642">
    <property type="component" value="Unassembled WGS sequence"/>
</dbReference>
<evidence type="ECO:0000256" key="4">
    <source>
        <dbReference type="ARBA" id="ARBA00022640"/>
    </source>
</evidence>
<sequence>MNFCEEGYEYNQYSNTFDQECVDQPDFSFVDSAFQNFQYRDQQYQQQYYEEQYEPPQQYQYPPLHEKPQVSLTDVVVQAEQTNEMLKRFFGGKDIDPQQVEEDDFNHIVWAPRIWHPWGILFDCIETPNELGFPYWSRSFRGKRILYDEEDELQENDSEFLQSGTMQYQTRD</sequence>
<comment type="similarity">
    <text evidence="3">Belongs to the Ycf2 family.</text>
</comment>